<sequence length="112" mass="12926">MKFLFFSLSLTLTLFLDNVLAAIIQLDKTNNYKSIKLCKDCRHFLPTLYGDRYDIGNHLGRCNLFGKMNVINGEIEHEYASIVRKFDDMCGINGTRFEQTNTPEMGIHVYPL</sequence>
<proteinExistence type="predicted"/>
<accession>A0A6C0DKG2</accession>
<protein>
    <submittedName>
        <fullName evidence="1">Uncharacterized protein</fullName>
    </submittedName>
</protein>
<reference evidence="1" key="1">
    <citation type="journal article" date="2020" name="Nature">
        <title>Giant virus diversity and host interactions through global metagenomics.</title>
        <authorList>
            <person name="Schulz F."/>
            <person name="Roux S."/>
            <person name="Paez-Espino D."/>
            <person name="Jungbluth S."/>
            <person name="Walsh D.A."/>
            <person name="Denef V.J."/>
            <person name="McMahon K.D."/>
            <person name="Konstantinidis K.T."/>
            <person name="Eloe-Fadrosh E.A."/>
            <person name="Kyrpides N.C."/>
            <person name="Woyke T."/>
        </authorList>
    </citation>
    <scope>NUCLEOTIDE SEQUENCE</scope>
    <source>
        <strain evidence="1">GVMAG-M-3300023174-24</strain>
    </source>
</reference>
<evidence type="ECO:0000313" key="1">
    <source>
        <dbReference type="EMBL" id="QHT17053.1"/>
    </source>
</evidence>
<dbReference type="AlphaFoldDB" id="A0A6C0DKG2"/>
<dbReference type="EMBL" id="MN739631">
    <property type="protein sequence ID" value="QHT17053.1"/>
    <property type="molecule type" value="Genomic_DNA"/>
</dbReference>
<organism evidence="1">
    <name type="scientific">viral metagenome</name>
    <dbReference type="NCBI Taxonomy" id="1070528"/>
    <lineage>
        <taxon>unclassified sequences</taxon>
        <taxon>metagenomes</taxon>
        <taxon>organismal metagenomes</taxon>
    </lineage>
</organism>
<name>A0A6C0DKG2_9ZZZZ</name>